<sequence length="329" mass="35788">MAEQYPQMDGRCGTACAYAARVRQFAEQRGVSFDDAMTELEERLEQVRWKVMPAGPQRRENCGTLDVPAEECRVLRLVQGIASCYGMTAQQYMESAYVDDFFSGVADGRSGTAVAISAAVEAAEEAGAQPTEDKELPGGGSGREFIWKLLESWKRLRLPAMTKNTRRFVLAFGLTLGGVLLIVAAAGIYRWGYNGAIAEKGTYDAGFAAAMAERGTYQEGYDAAIAEKGTYDDGYTAGFAKGKTEGYEEGYAAGHEDGSSEGYDAGYDSGTSDAAQSAAEAEKNTRVWVSKRLGSRYHSSPDCPLVIKPKEMTRQEAEDEGYTSCDWCW</sequence>
<keyword evidence="2" id="KW-1133">Transmembrane helix</keyword>
<evidence type="ECO:0000256" key="2">
    <source>
        <dbReference type="SAM" id="Phobius"/>
    </source>
</evidence>
<dbReference type="RefSeq" id="WP_172726015.1">
    <property type="nucleotide sequence ID" value="NZ_CAUEXJ010000001.1"/>
</dbReference>
<dbReference type="Proteomes" id="UP000472755">
    <property type="component" value="Unassembled WGS sequence"/>
</dbReference>
<evidence type="ECO:0000313" key="4">
    <source>
        <dbReference type="Proteomes" id="UP000472755"/>
    </source>
</evidence>
<dbReference type="EMBL" id="WMZU01000004">
    <property type="protein sequence ID" value="MTS26573.1"/>
    <property type="molecule type" value="Genomic_DNA"/>
</dbReference>
<gene>
    <name evidence="3" type="ORF">GMD59_04630</name>
</gene>
<keyword evidence="2" id="KW-0812">Transmembrane</keyword>
<dbReference type="AlphaFoldDB" id="A0A6L6LP14"/>
<organism evidence="3 4">
    <name type="scientific">Ruthenibacterium lactatiformans</name>
    <dbReference type="NCBI Taxonomy" id="1550024"/>
    <lineage>
        <taxon>Bacteria</taxon>
        <taxon>Bacillati</taxon>
        <taxon>Bacillota</taxon>
        <taxon>Clostridia</taxon>
        <taxon>Eubacteriales</taxon>
        <taxon>Oscillospiraceae</taxon>
        <taxon>Ruthenibacterium</taxon>
    </lineage>
</organism>
<reference evidence="3 4" key="1">
    <citation type="journal article" date="2019" name="Nat. Med.">
        <title>A library of human gut bacterial isolates paired with longitudinal multiomics data enables mechanistic microbiome research.</title>
        <authorList>
            <person name="Poyet M."/>
            <person name="Groussin M."/>
            <person name="Gibbons S.M."/>
            <person name="Avila-Pacheco J."/>
            <person name="Jiang X."/>
            <person name="Kearney S.M."/>
            <person name="Perrotta A.R."/>
            <person name="Berdy B."/>
            <person name="Zhao S."/>
            <person name="Lieberman T.D."/>
            <person name="Swanson P.K."/>
            <person name="Smith M."/>
            <person name="Roesemann S."/>
            <person name="Alexander J.E."/>
            <person name="Rich S.A."/>
            <person name="Livny J."/>
            <person name="Vlamakis H."/>
            <person name="Clish C."/>
            <person name="Bullock K."/>
            <person name="Deik A."/>
            <person name="Scott J."/>
            <person name="Pierce K.A."/>
            <person name="Xavier R.J."/>
            <person name="Alm E.J."/>
        </authorList>
    </citation>
    <scope>NUCLEOTIDE SEQUENCE [LARGE SCALE GENOMIC DNA]</scope>
    <source>
        <strain evidence="3 4">BIOML-A4</strain>
    </source>
</reference>
<protein>
    <submittedName>
        <fullName evidence="3">Uncharacterized protein</fullName>
    </submittedName>
</protein>
<accession>A0A6L6LP14</accession>
<name>A0A6L6LP14_9FIRM</name>
<feature type="transmembrane region" description="Helical" evidence="2">
    <location>
        <begin position="168"/>
        <end position="191"/>
    </location>
</feature>
<proteinExistence type="predicted"/>
<evidence type="ECO:0000313" key="3">
    <source>
        <dbReference type="EMBL" id="MTS26573.1"/>
    </source>
</evidence>
<comment type="caution">
    <text evidence="3">The sequence shown here is derived from an EMBL/GenBank/DDBJ whole genome shotgun (WGS) entry which is preliminary data.</text>
</comment>
<keyword evidence="2" id="KW-0472">Membrane</keyword>
<feature type="region of interest" description="Disordered" evidence="1">
    <location>
        <begin position="262"/>
        <end position="281"/>
    </location>
</feature>
<evidence type="ECO:0000256" key="1">
    <source>
        <dbReference type="SAM" id="MobiDB-lite"/>
    </source>
</evidence>